<keyword evidence="13" id="KW-1185">Reference proteome</keyword>
<organism evidence="12 13">
    <name type="scientific">Leucocoprinus birnbaumii</name>
    <dbReference type="NCBI Taxonomy" id="56174"/>
    <lineage>
        <taxon>Eukaryota</taxon>
        <taxon>Fungi</taxon>
        <taxon>Dikarya</taxon>
        <taxon>Basidiomycota</taxon>
        <taxon>Agaricomycotina</taxon>
        <taxon>Agaricomycetes</taxon>
        <taxon>Agaricomycetidae</taxon>
        <taxon>Agaricales</taxon>
        <taxon>Agaricineae</taxon>
        <taxon>Agaricaceae</taxon>
        <taxon>Leucocoprinus</taxon>
    </lineage>
</organism>
<evidence type="ECO:0000256" key="6">
    <source>
        <dbReference type="ARBA" id="ARBA00022801"/>
    </source>
</evidence>
<dbReference type="Pfam" id="PF17917">
    <property type="entry name" value="RT_RNaseH"/>
    <property type="match status" value="1"/>
</dbReference>
<keyword evidence="8" id="KW-0862">Zinc</keyword>
<dbReference type="Gene3D" id="2.40.70.10">
    <property type="entry name" value="Acid Proteases"/>
    <property type="match status" value="1"/>
</dbReference>
<keyword evidence="5" id="KW-0255">Endonuclease</keyword>
<dbReference type="Gene3D" id="3.30.420.10">
    <property type="entry name" value="Ribonuclease H-like superfamily/Ribonuclease H"/>
    <property type="match status" value="1"/>
</dbReference>
<evidence type="ECO:0000256" key="9">
    <source>
        <dbReference type="SAM" id="MobiDB-lite"/>
    </source>
</evidence>
<dbReference type="GO" id="GO:0003676">
    <property type="term" value="F:nucleic acid binding"/>
    <property type="evidence" value="ECO:0007669"/>
    <property type="project" value="InterPro"/>
</dbReference>
<dbReference type="CDD" id="cd00303">
    <property type="entry name" value="retropepsin_like"/>
    <property type="match status" value="1"/>
</dbReference>
<dbReference type="CDD" id="cd09274">
    <property type="entry name" value="RNase_HI_RT_Ty3"/>
    <property type="match status" value="1"/>
</dbReference>
<dbReference type="PROSITE" id="PS50158">
    <property type="entry name" value="ZF_CCHC"/>
    <property type="match status" value="1"/>
</dbReference>
<feature type="compositionally biased region" description="Polar residues" evidence="9">
    <location>
        <begin position="1142"/>
        <end position="1152"/>
    </location>
</feature>
<dbReference type="Proteomes" id="UP001213000">
    <property type="component" value="Unassembled WGS sequence"/>
</dbReference>
<dbReference type="SUPFAM" id="SSF50630">
    <property type="entry name" value="Acid proteases"/>
    <property type="match status" value="1"/>
</dbReference>
<dbReference type="GO" id="GO:0004519">
    <property type="term" value="F:endonuclease activity"/>
    <property type="evidence" value="ECO:0007669"/>
    <property type="project" value="UniProtKB-KW"/>
</dbReference>
<keyword evidence="3" id="KW-0548">Nucleotidyltransferase</keyword>
<dbReference type="EC" id="2.7.7.49" evidence="1"/>
<dbReference type="PANTHER" id="PTHR37984">
    <property type="entry name" value="PROTEIN CBG26694"/>
    <property type="match status" value="1"/>
</dbReference>
<keyword evidence="7" id="KW-0695">RNA-directed DNA polymerase</keyword>
<dbReference type="SUPFAM" id="SSF53098">
    <property type="entry name" value="Ribonuclease H-like"/>
    <property type="match status" value="1"/>
</dbReference>
<evidence type="ECO:0000259" key="10">
    <source>
        <dbReference type="PROSITE" id="PS50158"/>
    </source>
</evidence>
<dbReference type="InterPro" id="IPR000477">
    <property type="entry name" value="RT_dom"/>
</dbReference>
<keyword evidence="8" id="KW-0479">Metal-binding</keyword>
<dbReference type="InterPro" id="IPR012337">
    <property type="entry name" value="RNaseH-like_sf"/>
</dbReference>
<keyword evidence="4" id="KW-0540">Nuclease</keyword>
<dbReference type="GO" id="GO:0008270">
    <property type="term" value="F:zinc ion binding"/>
    <property type="evidence" value="ECO:0007669"/>
    <property type="project" value="UniProtKB-KW"/>
</dbReference>
<evidence type="ECO:0000256" key="2">
    <source>
        <dbReference type="ARBA" id="ARBA00022679"/>
    </source>
</evidence>
<dbReference type="PANTHER" id="PTHR37984:SF5">
    <property type="entry name" value="PROTEIN NYNRIN-LIKE"/>
    <property type="match status" value="1"/>
</dbReference>
<dbReference type="Gene3D" id="3.10.10.10">
    <property type="entry name" value="HIV Type 1 Reverse Transcriptase, subunit A, domain 1"/>
    <property type="match status" value="1"/>
</dbReference>
<sequence length="1489" mass="170216">MPRCDRECRPTSRNAYRHQRRERTQQEQAEYEHRRAQNLCYKCGAADHISRQCPERNCMTSLSGSNRLPGIPNHNIELSALQRTEDLRGIAETTEELGTLNIGMMDLPNDGGSSGPYVTEFGIISDTEDKGTSLLDNISSLEVRNNLEHTLEYFSGRNKEKLALNDRIVDIFRWTNQCRAASRINSISLNDKHLYLPAFYESAESLYFDQVRRTEWQRKLRGHKTYTRMGDVYRAKLLVALNFYSQYIQYQGLKICGRLHRGDNSRFSVKHLSNEYYEIRDDYAKFNLKVLGNTKRQGIDTWWADSMLWRHEHSEWTDDHAELAGWLMNSCFSMIYEDHITVSMGNPPRFLVEKYTEMAYLIIDNLSQSVFSIGMELLHNPFFDPVGWVHKRLGEQRATQEAPLVELNETFLRDTDSSSFRSLIDSLELFATRQVPMGIYPTIERNSSGRRDAMRSVPRPLVIVVKVNGHPVQALLDSGSLGDFMSSNLAQQLAVKRVELANPVNVQMAVQGSRTKVNYSSKVSIQYQEIREERYFDIINLSNYDLILGTPFLYQHRVSIALEPPAVVIGSIHSMPMHGERVTKLSSQSMSVYEENIDEVRKWLTNYAQKICKKAMDTPLPPLREINHEIPLIDPHKSYSWRASKCPDKLCELWNVKKNAYVRSGRWELRPASNAIPMLLLPKPSKPGELPKLRTVCDLRERNQNTRKLSSPLPDTEGILRRFDKAKYRSTIDLSDAYEQICVRPDHVECTAMNTPSGTMVSHVMQQGDCNASAMFQMIMTRILEAYLGRELDNLLDDLLVGMQSLKEHVELCVRVIDLLEKHQFWVNPGKLRFLEREFNVLGLIVNDDGIMMDPHKVDALAKWKMPTNRDLLRGFLGLAGYLADNIDRVRVPMGILHELTGNTVPFRWEFTHQRAFQEVKDRAVACRGVHRKPLDYNEGAPPINMVTDGCLTGIAGVVSQGHDWKTGRVAAFFSAKLKPVQQNYLVHKIELLASYETMLRHRDILFGTHFWWYTDHKGLIHLLKQQNLSGRQARWLEKMNEFDFEIIYVPGTENILSDALSRIYSNDSPGTVRAPSEYTFHDVVDVDRMPKHLVTMPLLVGLEGGAELMALTRSRARQIVSHESVPLAERMEGEDTGDNAKPSQKAQQGTQTERKLTIKLPARPPGMMRSGEKQDVQATAGPTSADVTRTIDENRLASRPKVNNDTHVSIPTGAPTTPIAEVLKGGRERIDLYDVIQKALPTDMLFKDVLANPKHYRNFVVKEGLLYLKDKGAELLCVPDTRVQGRSIREVIISEVHSMLNHFNSRKTLIVLRDTFWWKDMVPTYPWENIGIDFVGPLPESSDRNASYDAITVIIDRLTGMVHLVPSRQNYSAKQVAELVFAEVYRLHGLPRSILKMSIDQLLRICASPTQRDWVTKLPSVEFAINAVRSEVTGFAPFFLNYGRIPRSFVWNDPSKEEYPGVRAFTLKMKNAVMSAHDSIIAHRIKEV</sequence>
<dbReference type="Pfam" id="PF00098">
    <property type="entry name" value="zf-CCHC"/>
    <property type="match status" value="1"/>
</dbReference>
<dbReference type="CDD" id="cd01647">
    <property type="entry name" value="RT_LTR"/>
    <property type="match status" value="1"/>
</dbReference>
<accession>A0AAD5YMH2</accession>
<evidence type="ECO:0000256" key="3">
    <source>
        <dbReference type="ARBA" id="ARBA00022695"/>
    </source>
</evidence>
<dbReference type="Pfam" id="PF08284">
    <property type="entry name" value="RVP_2"/>
    <property type="match status" value="1"/>
</dbReference>
<evidence type="ECO:0000259" key="11">
    <source>
        <dbReference type="PROSITE" id="PS50878"/>
    </source>
</evidence>
<evidence type="ECO:0000256" key="7">
    <source>
        <dbReference type="ARBA" id="ARBA00022918"/>
    </source>
</evidence>
<dbReference type="InterPro" id="IPR043128">
    <property type="entry name" value="Rev_trsase/Diguanyl_cyclase"/>
</dbReference>
<evidence type="ECO:0000256" key="1">
    <source>
        <dbReference type="ARBA" id="ARBA00012493"/>
    </source>
</evidence>
<evidence type="ECO:0000313" key="13">
    <source>
        <dbReference type="Proteomes" id="UP001213000"/>
    </source>
</evidence>
<dbReference type="InterPro" id="IPR021109">
    <property type="entry name" value="Peptidase_aspartic_dom_sf"/>
</dbReference>
<reference evidence="12" key="1">
    <citation type="submission" date="2022-07" db="EMBL/GenBank/DDBJ databases">
        <title>Genome Sequence of Leucocoprinus birnbaumii.</title>
        <authorList>
            <person name="Buettner E."/>
        </authorList>
    </citation>
    <scope>NUCLEOTIDE SEQUENCE</scope>
    <source>
        <strain evidence="12">VT141</strain>
    </source>
</reference>
<dbReference type="Gene3D" id="1.10.340.70">
    <property type="match status" value="1"/>
</dbReference>
<name>A0AAD5YMH2_9AGAR</name>
<dbReference type="InterPro" id="IPR041373">
    <property type="entry name" value="RT_RNaseH"/>
</dbReference>
<feature type="domain" description="Reverse transcriptase" evidence="11">
    <location>
        <begin position="662"/>
        <end position="846"/>
    </location>
</feature>
<feature type="region of interest" description="Disordered" evidence="9">
    <location>
        <begin position="1"/>
        <end position="30"/>
    </location>
</feature>
<dbReference type="GO" id="GO:0016787">
    <property type="term" value="F:hydrolase activity"/>
    <property type="evidence" value="ECO:0007669"/>
    <property type="project" value="UniProtKB-KW"/>
</dbReference>
<dbReference type="EMBL" id="JANIEX010000979">
    <property type="protein sequence ID" value="KAJ3561610.1"/>
    <property type="molecule type" value="Genomic_DNA"/>
</dbReference>
<feature type="region of interest" description="Disordered" evidence="9">
    <location>
        <begin position="1129"/>
        <end position="1185"/>
    </location>
</feature>
<dbReference type="InterPro" id="IPR043502">
    <property type="entry name" value="DNA/RNA_pol_sf"/>
</dbReference>
<dbReference type="InterPro" id="IPR001878">
    <property type="entry name" value="Znf_CCHC"/>
</dbReference>
<feature type="domain" description="CCHC-type" evidence="10">
    <location>
        <begin position="40"/>
        <end position="55"/>
    </location>
</feature>
<dbReference type="SMART" id="SM00343">
    <property type="entry name" value="ZnF_C2HC"/>
    <property type="match status" value="1"/>
</dbReference>
<dbReference type="InterPro" id="IPR050951">
    <property type="entry name" value="Retrovirus_Pol_polyprotein"/>
</dbReference>
<dbReference type="PROSITE" id="PS50878">
    <property type="entry name" value="RT_POL"/>
    <property type="match status" value="1"/>
</dbReference>
<keyword evidence="2" id="KW-0808">Transferase</keyword>
<keyword evidence="8" id="KW-0863">Zinc-finger</keyword>
<evidence type="ECO:0000313" key="12">
    <source>
        <dbReference type="EMBL" id="KAJ3561610.1"/>
    </source>
</evidence>
<comment type="caution">
    <text evidence="12">The sequence shown here is derived from an EMBL/GenBank/DDBJ whole genome shotgun (WGS) entry which is preliminary data.</text>
</comment>
<dbReference type="Pfam" id="PF00078">
    <property type="entry name" value="RVT_1"/>
    <property type="match status" value="1"/>
</dbReference>
<protein>
    <recommendedName>
        <fullName evidence="1">RNA-directed DNA polymerase</fullName>
        <ecNumber evidence="1">2.7.7.49</ecNumber>
    </recommendedName>
</protein>
<keyword evidence="6" id="KW-0378">Hydrolase</keyword>
<dbReference type="InterPro" id="IPR036397">
    <property type="entry name" value="RNaseH_sf"/>
</dbReference>
<dbReference type="SUPFAM" id="SSF56672">
    <property type="entry name" value="DNA/RNA polymerases"/>
    <property type="match status" value="1"/>
</dbReference>
<evidence type="ECO:0000256" key="4">
    <source>
        <dbReference type="ARBA" id="ARBA00022722"/>
    </source>
</evidence>
<evidence type="ECO:0000256" key="5">
    <source>
        <dbReference type="ARBA" id="ARBA00022759"/>
    </source>
</evidence>
<dbReference type="GO" id="GO:0003964">
    <property type="term" value="F:RNA-directed DNA polymerase activity"/>
    <property type="evidence" value="ECO:0007669"/>
    <property type="project" value="UniProtKB-KW"/>
</dbReference>
<feature type="compositionally biased region" description="Basic and acidic residues" evidence="9">
    <location>
        <begin position="1"/>
        <end position="10"/>
    </location>
</feature>
<proteinExistence type="predicted"/>
<gene>
    <name evidence="12" type="ORF">NP233_g10090</name>
</gene>
<dbReference type="Gene3D" id="3.30.70.270">
    <property type="match status" value="2"/>
</dbReference>
<evidence type="ECO:0000256" key="8">
    <source>
        <dbReference type="PROSITE-ProRule" id="PRU00047"/>
    </source>
</evidence>